<accession>A0A067SPK0</accession>
<name>A0A067SPK0_GALM3</name>
<dbReference type="Gene3D" id="1.20.120.20">
    <property type="entry name" value="Apolipoprotein"/>
    <property type="match status" value="1"/>
</dbReference>
<dbReference type="AlphaFoldDB" id="A0A067SPK0"/>
<proteinExistence type="predicted"/>
<dbReference type="Pfam" id="PF07217">
    <property type="entry name" value="Het-C"/>
    <property type="match status" value="1"/>
</dbReference>
<dbReference type="InterPro" id="IPR010816">
    <property type="entry name" value="Het-C"/>
</dbReference>
<reference evidence="2" key="1">
    <citation type="journal article" date="2014" name="Proc. Natl. Acad. Sci. U.S.A.">
        <title>Extensive sampling of basidiomycete genomes demonstrates inadequacy of the white-rot/brown-rot paradigm for wood decay fungi.</title>
        <authorList>
            <person name="Riley R."/>
            <person name="Salamov A.A."/>
            <person name="Brown D.W."/>
            <person name="Nagy L.G."/>
            <person name="Floudas D."/>
            <person name="Held B.W."/>
            <person name="Levasseur A."/>
            <person name="Lombard V."/>
            <person name="Morin E."/>
            <person name="Otillar R."/>
            <person name="Lindquist E.A."/>
            <person name="Sun H."/>
            <person name="LaButti K.M."/>
            <person name="Schmutz J."/>
            <person name="Jabbour D."/>
            <person name="Luo H."/>
            <person name="Baker S.E."/>
            <person name="Pisabarro A.G."/>
            <person name="Walton J.D."/>
            <person name="Blanchette R.A."/>
            <person name="Henrissat B."/>
            <person name="Martin F."/>
            <person name="Cullen D."/>
            <person name="Hibbett D.S."/>
            <person name="Grigoriev I.V."/>
        </authorList>
    </citation>
    <scope>NUCLEOTIDE SEQUENCE [LARGE SCALE GENOMIC DNA]</scope>
    <source>
        <strain evidence="2">CBS 339.88</strain>
    </source>
</reference>
<dbReference type="OrthoDB" id="3045224at2759"/>
<organism evidence="1 2">
    <name type="scientific">Galerina marginata (strain CBS 339.88)</name>
    <dbReference type="NCBI Taxonomy" id="685588"/>
    <lineage>
        <taxon>Eukaryota</taxon>
        <taxon>Fungi</taxon>
        <taxon>Dikarya</taxon>
        <taxon>Basidiomycota</taxon>
        <taxon>Agaricomycotina</taxon>
        <taxon>Agaricomycetes</taxon>
        <taxon>Agaricomycetidae</taxon>
        <taxon>Agaricales</taxon>
        <taxon>Agaricineae</taxon>
        <taxon>Strophariaceae</taxon>
        <taxon>Galerina</taxon>
    </lineage>
</organism>
<protein>
    <recommendedName>
        <fullName evidence="3">Heterokaryon incompatibility Het-C</fullName>
    </recommendedName>
</protein>
<dbReference type="EMBL" id="KL142401">
    <property type="protein sequence ID" value="KDR69619.1"/>
    <property type="molecule type" value="Genomic_DNA"/>
</dbReference>
<sequence length="780" mass="84126">MPFLDLGKTLLKIAGVTFSKREVNAIYFGNWLRDYSQAMDIMGLSVFGDDGKAQAQGAILLVIQVLAFMSFGFATGEFKVTLNKLGVYSHAEHIDNPIGYASDAKKYHSRLRGEVFPDECAVDPATGMKNYIAHEGQGYNTSANYVRQALKICIEKGRSSQRQDGDDYHEALRLLGSALHTLEDFLAHTNWCELVIRKLSIDMPEANVFCLAGAQTYIPTQSGELVPPLVTGTFGGEDFYVSLFGTVDEQVFALRHLFYWLLMAIFCSHLCSSNSGDLKKIRESADQSSMAGLNKLLQRLSKNNPKLKGHMDKIEEAKKLGEEHKRLLKARLEKPETPQVVAGNSLSTTDTKMDERRVKARSDFKETSIMDYIPDESSNPASEVVWELMEIRDDIVHAILEVLEKVGLSDWVEKVNEIINKAVWRIIAGIVSPAVDALSGAVAKGHEDLLYMDKQTAVFREATCADPTHSWAAKDHFKNALHLPAAQVAHVVVENCVKKITKAWTDGTDADSVITEILETFHHPYFPKKGSTVQEEMYQKMKTYWDGLGDGGRKSLLSVLTLEAVHEGRNVRDIPKNPGIAGDDVGDAIGSVLNFGVHAADKALEELLNAMDLALGVVDGIVGGANMVVDKAKDVAHDIGEGLEKFGKEAENVAKDIGNGIEGGINDVGKAAVSAYKGTEQVVTDIGRGVEAAATDVGNGVVGIAKDIGNGVEAAATDVGNGVVGIATDIGNGVEAAATDVGNGVVGVAKDIGNGVEGLATDVGKGAEAFVGKVISWRPW</sequence>
<evidence type="ECO:0000313" key="1">
    <source>
        <dbReference type="EMBL" id="KDR69619.1"/>
    </source>
</evidence>
<evidence type="ECO:0000313" key="2">
    <source>
        <dbReference type="Proteomes" id="UP000027222"/>
    </source>
</evidence>
<dbReference type="InterPro" id="IPR052577">
    <property type="entry name" value="VWA7"/>
</dbReference>
<evidence type="ECO:0008006" key="3">
    <source>
        <dbReference type="Google" id="ProtNLM"/>
    </source>
</evidence>
<gene>
    <name evidence="1" type="ORF">GALMADRAFT_145352</name>
</gene>
<dbReference type="Proteomes" id="UP000027222">
    <property type="component" value="Unassembled WGS sequence"/>
</dbReference>
<keyword evidence="2" id="KW-1185">Reference proteome</keyword>
<dbReference type="HOGENOM" id="CLU_010063_3_0_1"/>
<dbReference type="PANTHER" id="PTHR14905">
    <property type="entry name" value="NG37"/>
    <property type="match status" value="1"/>
</dbReference>
<dbReference type="PANTHER" id="PTHR14905:SF7">
    <property type="entry name" value="VON WILLEBRAND FACTOR A DOMAIN-CONTAINING PROTEIN 7"/>
    <property type="match status" value="1"/>
</dbReference>